<gene>
    <name evidence="3" type="ORF">HanXRQr2_Chr01g0004451</name>
</gene>
<comment type="caution">
    <text evidence="3">The sequence shown here is derived from an EMBL/GenBank/DDBJ whole genome shotgun (WGS) entry which is preliminary data.</text>
</comment>
<feature type="region of interest" description="Disordered" evidence="1">
    <location>
        <begin position="21"/>
        <end position="54"/>
    </location>
</feature>
<proteinExistence type="predicted"/>
<evidence type="ECO:0000313" key="3">
    <source>
        <dbReference type="EMBL" id="KAF5820638.1"/>
    </source>
</evidence>
<keyword evidence="4" id="KW-1185">Reference proteome</keyword>
<protein>
    <recommendedName>
        <fullName evidence="5">Secreted protein</fullName>
    </recommendedName>
</protein>
<keyword evidence="2" id="KW-0732">Signal</keyword>
<evidence type="ECO:0000256" key="2">
    <source>
        <dbReference type="SAM" id="SignalP"/>
    </source>
</evidence>
<feature type="signal peptide" evidence="2">
    <location>
        <begin position="1"/>
        <end position="17"/>
    </location>
</feature>
<evidence type="ECO:0000313" key="4">
    <source>
        <dbReference type="Proteomes" id="UP000215914"/>
    </source>
</evidence>
<dbReference type="Gramene" id="mRNA:HanXRQr2_Chr01g0004451">
    <property type="protein sequence ID" value="mRNA:HanXRQr2_Chr01g0004451"/>
    <property type="gene ID" value="HanXRQr2_Chr01g0004451"/>
</dbReference>
<accession>A0A9K3JTC6</accession>
<sequence length="75" mass="7818">MFSVLLIFAYLMADVAPWGHGGDGAGDPPLPPGGFRDTHETDAVPPKRVRGKAKNEKLRRLVKAGGGGGGCIAYV</sequence>
<reference evidence="3" key="2">
    <citation type="submission" date="2020-06" db="EMBL/GenBank/DDBJ databases">
        <title>Helianthus annuus Genome sequencing and assembly Release 2.</title>
        <authorList>
            <person name="Gouzy J."/>
            <person name="Langlade N."/>
            <person name="Munos S."/>
        </authorList>
    </citation>
    <scope>NUCLEOTIDE SEQUENCE</scope>
    <source>
        <tissue evidence="3">Leaves</tissue>
    </source>
</reference>
<feature type="chain" id="PRO_5039907375" description="Secreted protein" evidence="2">
    <location>
        <begin position="18"/>
        <end position="75"/>
    </location>
</feature>
<evidence type="ECO:0008006" key="5">
    <source>
        <dbReference type="Google" id="ProtNLM"/>
    </source>
</evidence>
<evidence type="ECO:0000256" key="1">
    <source>
        <dbReference type="SAM" id="MobiDB-lite"/>
    </source>
</evidence>
<organism evidence="3 4">
    <name type="scientific">Helianthus annuus</name>
    <name type="common">Common sunflower</name>
    <dbReference type="NCBI Taxonomy" id="4232"/>
    <lineage>
        <taxon>Eukaryota</taxon>
        <taxon>Viridiplantae</taxon>
        <taxon>Streptophyta</taxon>
        <taxon>Embryophyta</taxon>
        <taxon>Tracheophyta</taxon>
        <taxon>Spermatophyta</taxon>
        <taxon>Magnoliopsida</taxon>
        <taxon>eudicotyledons</taxon>
        <taxon>Gunneridae</taxon>
        <taxon>Pentapetalae</taxon>
        <taxon>asterids</taxon>
        <taxon>campanulids</taxon>
        <taxon>Asterales</taxon>
        <taxon>Asteraceae</taxon>
        <taxon>Asteroideae</taxon>
        <taxon>Heliantheae alliance</taxon>
        <taxon>Heliantheae</taxon>
        <taxon>Helianthus</taxon>
    </lineage>
</organism>
<reference evidence="3" key="1">
    <citation type="journal article" date="2017" name="Nature">
        <title>The sunflower genome provides insights into oil metabolism, flowering and Asterid evolution.</title>
        <authorList>
            <person name="Badouin H."/>
            <person name="Gouzy J."/>
            <person name="Grassa C.J."/>
            <person name="Murat F."/>
            <person name="Staton S.E."/>
            <person name="Cottret L."/>
            <person name="Lelandais-Briere C."/>
            <person name="Owens G.L."/>
            <person name="Carrere S."/>
            <person name="Mayjonade B."/>
            <person name="Legrand L."/>
            <person name="Gill N."/>
            <person name="Kane N.C."/>
            <person name="Bowers J.E."/>
            <person name="Hubner S."/>
            <person name="Bellec A."/>
            <person name="Berard A."/>
            <person name="Berges H."/>
            <person name="Blanchet N."/>
            <person name="Boniface M.C."/>
            <person name="Brunel D."/>
            <person name="Catrice O."/>
            <person name="Chaidir N."/>
            <person name="Claudel C."/>
            <person name="Donnadieu C."/>
            <person name="Faraut T."/>
            <person name="Fievet G."/>
            <person name="Helmstetter N."/>
            <person name="King M."/>
            <person name="Knapp S.J."/>
            <person name="Lai Z."/>
            <person name="Le Paslier M.C."/>
            <person name="Lippi Y."/>
            <person name="Lorenzon L."/>
            <person name="Mandel J.R."/>
            <person name="Marage G."/>
            <person name="Marchand G."/>
            <person name="Marquand E."/>
            <person name="Bret-Mestries E."/>
            <person name="Morien E."/>
            <person name="Nambeesan S."/>
            <person name="Nguyen T."/>
            <person name="Pegot-Espagnet P."/>
            <person name="Pouilly N."/>
            <person name="Raftis F."/>
            <person name="Sallet E."/>
            <person name="Schiex T."/>
            <person name="Thomas J."/>
            <person name="Vandecasteele C."/>
            <person name="Vares D."/>
            <person name="Vear F."/>
            <person name="Vautrin S."/>
            <person name="Crespi M."/>
            <person name="Mangin B."/>
            <person name="Burke J.M."/>
            <person name="Salse J."/>
            <person name="Munos S."/>
            <person name="Vincourt P."/>
            <person name="Rieseberg L.H."/>
            <person name="Langlade N.B."/>
        </authorList>
    </citation>
    <scope>NUCLEOTIDE SEQUENCE</scope>
    <source>
        <tissue evidence="3">Leaves</tissue>
    </source>
</reference>
<dbReference type="AlphaFoldDB" id="A0A9K3JTC6"/>
<name>A0A9K3JTC6_HELAN</name>
<dbReference type="Proteomes" id="UP000215914">
    <property type="component" value="Unassembled WGS sequence"/>
</dbReference>
<dbReference type="EMBL" id="MNCJ02000316">
    <property type="protein sequence ID" value="KAF5820638.1"/>
    <property type="molecule type" value="Genomic_DNA"/>
</dbReference>